<sequence length="126" mass="12965">MFLPQAHTVPSRRNTYLVSLELPAMAVAPVSVGIRTGTELSVVAPSPNRPALFQPQAYSVPARGRASAPSVPAPGVDATAAAGRSVVPTTASIADRTSSFLRSVGPAGVTPHADITKNSKIDTFCN</sequence>
<evidence type="ECO:0000313" key="1">
    <source>
        <dbReference type="EMBL" id="KLL10116.1"/>
    </source>
</evidence>
<gene>
    <name evidence="1" type="ORF">FrCorBMG51_20055</name>
</gene>
<name>A0ABR5F079_9ACTN</name>
<dbReference type="EMBL" id="JWIO01000042">
    <property type="protein sequence ID" value="KLL10116.1"/>
    <property type="molecule type" value="Genomic_DNA"/>
</dbReference>
<comment type="caution">
    <text evidence="1">The sequence shown here is derived from an EMBL/GenBank/DDBJ whole genome shotgun (WGS) entry which is preliminary data.</text>
</comment>
<reference evidence="1 2" key="1">
    <citation type="submission" date="2014-12" db="EMBL/GenBank/DDBJ databases">
        <title>Frankia sp. BMG5.1 draft genome.</title>
        <authorList>
            <person name="Gtari M."/>
            <person name="Ghodhbane-Gtari F."/>
            <person name="Nouioui I."/>
            <person name="Ktari A."/>
            <person name="Hezbri K."/>
            <person name="Mimouni W."/>
            <person name="Sbissi I."/>
            <person name="Ayari A."/>
            <person name="Yamanaka T."/>
            <person name="Normand P."/>
            <person name="Tisa L.S."/>
            <person name="Boudabous A."/>
        </authorList>
    </citation>
    <scope>NUCLEOTIDE SEQUENCE [LARGE SCALE GENOMIC DNA]</scope>
    <source>
        <strain evidence="1 2">BMG5.1</strain>
    </source>
</reference>
<proteinExistence type="predicted"/>
<accession>A0ABR5F079</accession>
<organism evidence="1 2">
    <name type="scientific">Protofrankia coriariae</name>
    <dbReference type="NCBI Taxonomy" id="1562887"/>
    <lineage>
        <taxon>Bacteria</taxon>
        <taxon>Bacillati</taxon>
        <taxon>Actinomycetota</taxon>
        <taxon>Actinomycetes</taxon>
        <taxon>Frankiales</taxon>
        <taxon>Frankiaceae</taxon>
        <taxon>Protofrankia</taxon>
    </lineage>
</organism>
<dbReference type="Proteomes" id="UP000035425">
    <property type="component" value="Unassembled WGS sequence"/>
</dbReference>
<evidence type="ECO:0000313" key="2">
    <source>
        <dbReference type="Proteomes" id="UP000035425"/>
    </source>
</evidence>
<keyword evidence="2" id="KW-1185">Reference proteome</keyword>
<protein>
    <submittedName>
        <fullName evidence="1">Uncharacterized protein</fullName>
    </submittedName>
</protein>